<name>A0A101PDD3_9ACTN</name>
<keyword evidence="4" id="KW-1185">Reference proteome</keyword>
<dbReference type="SUPFAM" id="SSF74853">
    <property type="entry name" value="Lamin A/C globular tail domain"/>
    <property type="match status" value="1"/>
</dbReference>
<feature type="compositionally biased region" description="Basic and acidic residues" evidence="1">
    <location>
        <begin position="177"/>
        <end position="188"/>
    </location>
</feature>
<proteinExistence type="predicted"/>
<organism evidence="3 4">
    <name type="scientific">Streptomyces yokosukanensis</name>
    <dbReference type="NCBI Taxonomy" id="67386"/>
    <lineage>
        <taxon>Bacteria</taxon>
        <taxon>Bacillati</taxon>
        <taxon>Actinomycetota</taxon>
        <taxon>Actinomycetes</taxon>
        <taxon>Kitasatosporales</taxon>
        <taxon>Streptomycetaceae</taxon>
        <taxon>Streptomyces</taxon>
    </lineage>
</organism>
<sequence>MVGAVASSAAAAGGPPERPHGVVYISAVQHDWQGRDGRSHRSLNTQWVDITNSSRRAVNLDSWTLSDREGHTFTFHHARLAGRATVRVHTGVGRNTGTDLYQDRRTRVWDADADSATLRDARGHLVDAVSWDRGGEEAGRRDGAGRHHGDEHHHGGTHDRGGMHRHGGMNHLGGAHPRHDGHAGGHHR</sequence>
<accession>A0A101PDD3</accession>
<protein>
    <recommendedName>
        <fullName evidence="2">LTD domain-containing protein</fullName>
    </recommendedName>
</protein>
<dbReference type="InterPro" id="IPR036415">
    <property type="entry name" value="Lamin_tail_dom_sf"/>
</dbReference>
<evidence type="ECO:0000313" key="3">
    <source>
        <dbReference type="EMBL" id="KUN09443.1"/>
    </source>
</evidence>
<evidence type="ECO:0000256" key="1">
    <source>
        <dbReference type="SAM" id="MobiDB-lite"/>
    </source>
</evidence>
<evidence type="ECO:0000313" key="4">
    <source>
        <dbReference type="Proteomes" id="UP000053127"/>
    </source>
</evidence>
<dbReference type="Proteomes" id="UP000053127">
    <property type="component" value="Unassembled WGS sequence"/>
</dbReference>
<dbReference type="Gene3D" id="2.60.40.1260">
    <property type="entry name" value="Lamin Tail domain"/>
    <property type="match status" value="1"/>
</dbReference>
<feature type="domain" description="LTD" evidence="2">
    <location>
        <begin position="11"/>
        <end position="133"/>
    </location>
</feature>
<dbReference type="EMBL" id="LMWN01000006">
    <property type="protein sequence ID" value="KUN09443.1"/>
    <property type="molecule type" value="Genomic_DNA"/>
</dbReference>
<gene>
    <name evidence="3" type="ORF">AQI95_04640</name>
</gene>
<dbReference type="Pfam" id="PF00932">
    <property type="entry name" value="LTD"/>
    <property type="match status" value="1"/>
</dbReference>
<feature type="region of interest" description="Disordered" evidence="1">
    <location>
        <begin position="132"/>
        <end position="188"/>
    </location>
</feature>
<evidence type="ECO:0000259" key="2">
    <source>
        <dbReference type="PROSITE" id="PS51841"/>
    </source>
</evidence>
<dbReference type="InterPro" id="IPR001322">
    <property type="entry name" value="Lamin_tail_dom"/>
</dbReference>
<comment type="caution">
    <text evidence="3">The sequence shown here is derived from an EMBL/GenBank/DDBJ whole genome shotgun (WGS) entry which is preliminary data.</text>
</comment>
<feature type="compositionally biased region" description="Basic and acidic residues" evidence="1">
    <location>
        <begin position="133"/>
        <end position="162"/>
    </location>
</feature>
<reference evidence="3 4" key="1">
    <citation type="submission" date="2015-10" db="EMBL/GenBank/DDBJ databases">
        <title>Draft genome sequence of Streptomyces yokosukanensis DSM 40224, type strain for the species Streptomyces yokosukanensis.</title>
        <authorList>
            <person name="Ruckert C."/>
            <person name="Winkler A."/>
            <person name="Kalinowski J."/>
            <person name="Kampfer P."/>
            <person name="Glaeser S."/>
        </authorList>
    </citation>
    <scope>NUCLEOTIDE SEQUENCE [LARGE SCALE GENOMIC DNA]</scope>
    <source>
        <strain evidence="3 4">DSM 40224</strain>
    </source>
</reference>
<dbReference type="AlphaFoldDB" id="A0A101PDD3"/>
<dbReference type="STRING" id="67386.AQI95_04640"/>
<dbReference type="PROSITE" id="PS51841">
    <property type="entry name" value="LTD"/>
    <property type="match status" value="1"/>
</dbReference>